<keyword evidence="4" id="KW-1185">Reference proteome</keyword>
<feature type="signal peptide" evidence="2">
    <location>
        <begin position="1"/>
        <end position="22"/>
    </location>
</feature>
<gene>
    <name evidence="3" type="ORF">CYCCA115_LOCUS1076</name>
</gene>
<dbReference type="EMBL" id="CAKOGP040000002">
    <property type="protein sequence ID" value="CAJ1924268.1"/>
    <property type="molecule type" value="Genomic_DNA"/>
</dbReference>
<organism evidence="3 4">
    <name type="scientific">Cylindrotheca closterium</name>
    <dbReference type="NCBI Taxonomy" id="2856"/>
    <lineage>
        <taxon>Eukaryota</taxon>
        <taxon>Sar</taxon>
        <taxon>Stramenopiles</taxon>
        <taxon>Ochrophyta</taxon>
        <taxon>Bacillariophyta</taxon>
        <taxon>Bacillariophyceae</taxon>
        <taxon>Bacillariophycidae</taxon>
        <taxon>Bacillariales</taxon>
        <taxon>Bacillariaceae</taxon>
        <taxon>Cylindrotheca</taxon>
    </lineage>
</organism>
<proteinExistence type="predicted"/>
<evidence type="ECO:0008006" key="5">
    <source>
        <dbReference type="Google" id="ProtNLM"/>
    </source>
</evidence>
<accession>A0AAD2CBW9</accession>
<dbReference type="SUPFAM" id="SSF52833">
    <property type="entry name" value="Thioredoxin-like"/>
    <property type="match status" value="1"/>
</dbReference>
<evidence type="ECO:0000256" key="2">
    <source>
        <dbReference type="SAM" id="SignalP"/>
    </source>
</evidence>
<evidence type="ECO:0000313" key="4">
    <source>
        <dbReference type="Proteomes" id="UP001295423"/>
    </source>
</evidence>
<dbReference type="InterPro" id="IPR036249">
    <property type="entry name" value="Thioredoxin-like_sf"/>
</dbReference>
<dbReference type="Gene3D" id="3.40.30.10">
    <property type="entry name" value="Glutaredoxin"/>
    <property type="match status" value="1"/>
</dbReference>
<dbReference type="PROSITE" id="PS51354">
    <property type="entry name" value="GLUTAREDOXIN_2"/>
    <property type="match status" value="1"/>
</dbReference>
<dbReference type="AlphaFoldDB" id="A0AAD2CBW9"/>
<dbReference type="Proteomes" id="UP001295423">
    <property type="component" value="Unassembled WGS sequence"/>
</dbReference>
<evidence type="ECO:0000313" key="3">
    <source>
        <dbReference type="EMBL" id="CAJ1924268.1"/>
    </source>
</evidence>
<protein>
    <recommendedName>
        <fullName evidence="5">Glutaredoxin domain-containing protein</fullName>
    </recommendedName>
</protein>
<name>A0AAD2CBW9_9STRA</name>
<evidence type="ECO:0000256" key="1">
    <source>
        <dbReference type="SAM" id="MobiDB-lite"/>
    </source>
</evidence>
<feature type="chain" id="PRO_5042204424" description="Glutaredoxin domain-containing protein" evidence="2">
    <location>
        <begin position="23"/>
        <end position="252"/>
    </location>
</feature>
<dbReference type="CDD" id="cd02066">
    <property type="entry name" value="GRX_family"/>
    <property type="match status" value="1"/>
</dbReference>
<reference evidence="3" key="1">
    <citation type="submission" date="2023-08" db="EMBL/GenBank/DDBJ databases">
        <authorList>
            <person name="Audoor S."/>
            <person name="Bilcke G."/>
        </authorList>
    </citation>
    <scope>NUCLEOTIDE SEQUENCE</scope>
</reference>
<sequence>MMIFTIVSIMVLVIVSPTATLAFHTQRTILSSSSSRSSSCYNDDALTATSALYSNPPSAAKEENVEETPSSSSSSNQNDDNGDLFLSQLASNLNQKVEEAHPSIKEQKEINMDELDMKAKMKQWAGNYDQPAMQAKLQDRIANNPVFLLMYGTCSYCAKVIDALKEYCTASSNGSSIERRNMLIVDLDALGMEKYALRTEVMELFPGHNTIPALWVGGQFIGGYEELQALQNQDGKDQFKILLEEAMKKSAQ</sequence>
<feature type="region of interest" description="Disordered" evidence="1">
    <location>
        <begin position="54"/>
        <end position="81"/>
    </location>
</feature>
<comment type="caution">
    <text evidence="3">The sequence shown here is derived from an EMBL/GenBank/DDBJ whole genome shotgun (WGS) entry which is preliminary data.</text>
</comment>
<keyword evidence="2" id="KW-0732">Signal</keyword>